<evidence type="ECO:0000313" key="2">
    <source>
        <dbReference type="Proteomes" id="UP001500141"/>
    </source>
</evidence>
<dbReference type="InterPro" id="IPR007822">
    <property type="entry name" value="LANC-like"/>
</dbReference>
<comment type="caution">
    <text evidence="1">The sequence shown here is derived from an EMBL/GenBank/DDBJ whole genome shotgun (WGS) entry which is preliminary data.</text>
</comment>
<protein>
    <recommendedName>
        <fullName evidence="3">Lanthionine synthetase C-like protein</fullName>
    </recommendedName>
</protein>
<dbReference type="Pfam" id="PF05147">
    <property type="entry name" value="LANC_like"/>
    <property type="match status" value="1"/>
</dbReference>
<name>A0ABP8ZS16_9FLAO</name>
<dbReference type="Proteomes" id="UP001500141">
    <property type="component" value="Unassembled WGS sequence"/>
</dbReference>
<accession>A0ABP8ZS16</accession>
<dbReference type="SMART" id="SM01260">
    <property type="entry name" value="LANC_like"/>
    <property type="match status" value="1"/>
</dbReference>
<evidence type="ECO:0000313" key="1">
    <source>
        <dbReference type="EMBL" id="GAA4763141.1"/>
    </source>
</evidence>
<dbReference type="PRINTS" id="PR01950">
    <property type="entry name" value="LANCSUPER"/>
</dbReference>
<dbReference type="Gene3D" id="1.50.10.20">
    <property type="match status" value="1"/>
</dbReference>
<dbReference type="EMBL" id="BAABIP010000007">
    <property type="protein sequence ID" value="GAA4763141.1"/>
    <property type="molecule type" value="Genomic_DNA"/>
</dbReference>
<gene>
    <name evidence="1" type="ORF">GCM10023230_10730</name>
</gene>
<sequence>MKNDFLTSFFDEINKNIFENLESNSLSLYTGLSGQILFYSIYLKKNRLEANLLNFRKMIEKLFFALNNQQYNLFFCDGLVGVTFLIRHLEEEGLLEDYDYSDFLKEVDSLFLSNLKKEAVDLNKIDFLHGNLGIANYFLEFNLTQNISEDYNVYFETTTLIIENHLSRIQLNENNVELINFGLSHGLSSYLVYFTKLFKLTNENRYKQNILNIIEVYKYFFNTNKQSCFPSQGFSRGNSNYEVSLGWCYGDQTISYCIYKAGEVLGLKKIVDFSIEIVQHWSKKNSIELAITNPFYDNMFCHGLSGVAYLNKKWYQILKKESLINNYTLFMEEIVKSEKLFHKYDNMSSGYKENFCLLDGSCGLGMVIIDSLEDANLENNWDRFFLLN</sequence>
<dbReference type="SUPFAM" id="SSF158745">
    <property type="entry name" value="LanC-like"/>
    <property type="match status" value="1"/>
</dbReference>
<dbReference type="RefSeq" id="WP_264543766.1">
    <property type="nucleotide sequence ID" value="NZ_BAABIP010000007.1"/>
</dbReference>
<evidence type="ECO:0008006" key="3">
    <source>
        <dbReference type="Google" id="ProtNLM"/>
    </source>
</evidence>
<proteinExistence type="predicted"/>
<reference evidence="2" key="1">
    <citation type="journal article" date="2019" name="Int. J. Syst. Evol. Microbiol.">
        <title>The Global Catalogue of Microorganisms (GCM) 10K type strain sequencing project: providing services to taxonomists for standard genome sequencing and annotation.</title>
        <authorList>
            <consortium name="The Broad Institute Genomics Platform"/>
            <consortium name="The Broad Institute Genome Sequencing Center for Infectious Disease"/>
            <person name="Wu L."/>
            <person name="Ma J."/>
        </authorList>
    </citation>
    <scope>NUCLEOTIDE SEQUENCE [LARGE SCALE GENOMIC DNA]</scope>
    <source>
        <strain evidence="2">JCM 18198</strain>
    </source>
</reference>
<organism evidence="1 2">
    <name type="scientific">Flavobacterium hankyongi</name>
    <dbReference type="NCBI Taxonomy" id="1176532"/>
    <lineage>
        <taxon>Bacteria</taxon>
        <taxon>Pseudomonadati</taxon>
        <taxon>Bacteroidota</taxon>
        <taxon>Flavobacteriia</taxon>
        <taxon>Flavobacteriales</taxon>
        <taxon>Flavobacteriaceae</taxon>
        <taxon>Flavobacterium</taxon>
    </lineage>
</organism>
<keyword evidence="2" id="KW-1185">Reference proteome</keyword>